<dbReference type="InterPro" id="IPR049790">
    <property type="entry name" value="Rv3655c/TadE"/>
</dbReference>
<sequence length="98" mass="9866">MTVPAVVLVIVLAVSALSVGARQVRLEHAAAQAARYAAREEPAERVRAAASALAAGAAVTTRREGDLVCADLSAAPGVPLPLPDLRASSCALAAPEID</sequence>
<accession>A0ABU3GIG3</accession>
<dbReference type="NCBIfam" id="NF041390">
    <property type="entry name" value="TadE_Rv3655c"/>
    <property type="match status" value="1"/>
</dbReference>
<reference evidence="1 2" key="1">
    <citation type="submission" date="2023-08" db="EMBL/GenBank/DDBJ databases">
        <title>Microbacterium aquilitoris sp. nov. and Microbacterium gwkjibeachense sp. nov., isolated from beach.</title>
        <authorList>
            <person name="Lee S.D."/>
            <person name="Yang H."/>
            <person name="Kim I."/>
        </authorList>
    </citation>
    <scope>NUCLEOTIDE SEQUENCE [LARGE SCALE GENOMIC DNA]</scope>
    <source>
        <strain evidence="1 2">KSW-18</strain>
    </source>
</reference>
<gene>
    <name evidence="1" type="ORF">Q9S78_05845</name>
</gene>
<dbReference type="RefSeq" id="WP_018187054.1">
    <property type="nucleotide sequence ID" value="NZ_JAUZVT010000001.1"/>
</dbReference>
<protein>
    <submittedName>
        <fullName evidence="1">TadE family type IV pilus minor pilin</fullName>
    </submittedName>
</protein>
<comment type="caution">
    <text evidence="1">The sequence shown here is derived from an EMBL/GenBank/DDBJ whole genome shotgun (WGS) entry which is preliminary data.</text>
</comment>
<dbReference type="EMBL" id="JAUZVT010000001">
    <property type="protein sequence ID" value="MDT3330185.1"/>
    <property type="molecule type" value="Genomic_DNA"/>
</dbReference>
<keyword evidence="2" id="KW-1185">Reference proteome</keyword>
<dbReference type="Proteomes" id="UP001262835">
    <property type="component" value="Unassembled WGS sequence"/>
</dbReference>
<evidence type="ECO:0000313" key="2">
    <source>
        <dbReference type="Proteomes" id="UP001262835"/>
    </source>
</evidence>
<organism evidence="1 2">
    <name type="scientific">Microbacterium aquilitoris</name>
    <dbReference type="NCBI Taxonomy" id="3067307"/>
    <lineage>
        <taxon>Bacteria</taxon>
        <taxon>Bacillati</taxon>
        <taxon>Actinomycetota</taxon>
        <taxon>Actinomycetes</taxon>
        <taxon>Micrococcales</taxon>
        <taxon>Microbacteriaceae</taxon>
        <taxon>Microbacterium</taxon>
    </lineage>
</organism>
<evidence type="ECO:0000313" key="1">
    <source>
        <dbReference type="EMBL" id="MDT3330185.1"/>
    </source>
</evidence>
<name>A0ABU3GIG3_9MICO</name>
<proteinExistence type="predicted"/>